<comment type="caution">
    <text evidence="2">The sequence shown here is derived from an EMBL/GenBank/DDBJ whole genome shotgun (WGS) entry which is preliminary data.</text>
</comment>
<feature type="region of interest" description="Disordered" evidence="1">
    <location>
        <begin position="1"/>
        <end position="37"/>
    </location>
</feature>
<accession>A0AAP0DTY7</accession>
<name>A0AAP0DTY7_9MAGN</name>
<evidence type="ECO:0000256" key="1">
    <source>
        <dbReference type="SAM" id="MobiDB-lite"/>
    </source>
</evidence>
<dbReference type="AlphaFoldDB" id="A0AAP0DTY7"/>
<proteinExistence type="predicted"/>
<organism evidence="2 3">
    <name type="scientific">Stephania yunnanensis</name>
    <dbReference type="NCBI Taxonomy" id="152371"/>
    <lineage>
        <taxon>Eukaryota</taxon>
        <taxon>Viridiplantae</taxon>
        <taxon>Streptophyta</taxon>
        <taxon>Embryophyta</taxon>
        <taxon>Tracheophyta</taxon>
        <taxon>Spermatophyta</taxon>
        <taxon>Magnoliopsida</taxon>
        <taxon>Ranunculales</taxon>
        <taxon>Menispermaceae</taxon>
        <taxon>Menispermoideae</taxon>
        <taxon>Cissampelideae</taxon>
        <taxon>Stephania</taxon>
    </lineage>
</organism>
<dbReference type="Proteomes" id="UP001420932">
    <property type="component" value="Unassembled WGS sequence"/>
</dbReference>
<evidence type="ECO:0000313" key="2">
    <source>
        <dbReference type="EMBL" id="KAK9081085.1"/>
    </source>
</evidence>
<evidence type="ECO:0000313" key="3">
    <source>
        <dbReference type="Proteomes" id="UP001420932"/>
    </source>
</evidence>
<reference evidence="2 3" key="1">
    <citation type="submission" date="2024-01" db="EMBL/GenBank/DDBJ databases">
        <title>Genome assemblies of Stephania.</title>
        <authorList>
            <person name="Yang L."/>
        </authorList>
    </citation>
    <scope>NUCLEOTIDE SEQUENCE [LARGE SCALE GENOMIC DNA]</scope>
    <source>
        <strain evidence="2">YNDBR</strain>
        <tissue evidence="2">Leaf</tissue>
    </source>
</reference>
<dbReference type="EMBL" id="JBBNAF010000057">
    <property type="protein sequence ID" value="KAK9081085.1"/>
    <property type="molecule type" value="Genomic_DNA"/>
</dbReference>
<protein>
    <submittedName>
        <fullName evidence="2">Uncharacterized protein</fullName>
    </submittedName>
</protein>
<feature type="compositionally biased region" description="Basic and acidic residues" evidence="1">
    <location>
        <begin position="1"/>
        <end position="25"/>
    </location>
</feature>
<keyword evidence="3" id="KW-1185">Reference proteome</keyword>
<gene>
    <name evidence="2" type="ORF">Syun_031257</name>
</gene>
<sequence length="90" mass="10167">MAAATDQKRMHAGETLREPAGESKRQHSCLPPKNTSSRRYFTASFSVVPNLFLPKDRKTLIGYRPSLVHFAKLLEKFSFSGGILLWKKTS</sequence>